<evidence type="ECO:0000313" key="3">
    <source>
        <dbReference type="Proteomes" id="UP001203423"/>
    </source>
</evidence>
<reference evidence="2 3" key="1">
    <citation type="submission" date="2022-01" db="EMBL/GenBank/DDBJ databases">
        <title>Whole genome-based taxonomy of the Shewanellaceae.</title>
        <authorList>
            <person name="Martin-Rodriguez A.J."/>
        </authorList>
    </citation>
    <scope>NUCLEOTIDE SEQUENCE [LARGE SCALE GENOMIC DNA]</scope>
    <source>
        <strain evidence="2 3">DSM 17177</strain>
    </source>
</reference>
<dbReference type="InterPro" id="IPR045538">
    <property type="entry name" value="CIS_TMP"/>
</dbReference>
<dbReference type="Proteomes" id="UP001203423">
    <property type="component" value="Unassembled WGS sequence"/>
</dbReference>
<feature type="coiled-coil region" evidence="1">
    <location>
        <begin position="688"/>
        <end position="747"/>
    </location>
</feature>
<evidence type="ECO:0000313" key="2">
    <source>
        <dbReference type="EMBL" id="MCL1123208.1"/>
    </source>
</evidence>
<proteinExistence type="predicted"/>
<protein>
    <submittedName>
        <fullName evidence="2">Uncharacterized protein</fullName>
    </submittedName>
</protein>
<organism evidence="2 3">
    <name type="scientific">Shewanella surugensis</name>
    <dbReference type="NCBI Taxonomy" id="212020"/>
    <lineage>
        <taxon>Bacteria</taxon>
        <taxon>Pseudomonadati</taxon>
        <taxon>Pseudomonadota</taxon>
        <taxon>Gammaproteobacteria</taxon>
        <taxon>Alteromonadales</taxon>
        <taxon>Shewanellaceae</taxon>
        <taxon>Shewanella</taxon>
    </lineage>
</organism>
<dbReference type="EMBL" id="JAKIKS010000003">
    <property type="protein sequence ID" value="MCL1123208.1"/>
    <property type="molecule type" value="Genomic_DNA"/>
</dbReference>
<gene>
    <name evidence="2" type="ORF">L2764_01600</name>
</gene>
<name>A0ABT0L699_9GAMM</name>
<keyword evidence="3" id="KW-1185">Reference proteome</keyword>
<dbReference type="Pfam" id="PF19268">
    <property type="entry name" value="CIS_TMP"/>
    <property type="match status" value="1"/>
</dbReference>
<evidence type="ECO:0000256" key="1">
    <source>
        <dbReference type="SAM" id="Coils"/>
    </source>
</evidence>
<keyword evidence="1" id="KW-0175">Coiled coil</keyword>
<comment type="caution">
    <text evidence="2">The sequence shown here is derived from an EMBL/GenBank/DDBJ whole genome shotgun (WGS) entry which is preliminary data.</text>
</comment>
<sequence length="1139" mass="128863">MSLAIDNLHLDIQYHHHRPESATELEQELKSLVVSSFEQLSSDIWGGDNHDLNEALLLPDIHIDLPQIDFKAFTQAPMDYFYRIIFPKIEQSVRQSASHGMRERHHYASQAQLENWWQEIKSGLLYSRGIYFDVNKQQLISRLLAVLLQCLRLDPGNQQALKSWLLLPKCRKNIASVLAMQEGFSDAAVFIPLLFPQLCTEQQLHSFLHPVLSVKVKQQMWQVYLEYLNYFALNKTQGVGYIKKALLMTLKTYVLELTSKQSQHQAQLPQTMGQLRHHLKQGVNTRLFKAMINWVNIVEYQGINEGDIIGLTCLLDKSPWVQPLITGPKLHNFTAVKKALDLLLQQLEHLSSFSGTDLQLQMTLAAIKEWLQQAWILPEDIIEKAKQTLALLSAQSKEVMVFNGLERCFSQLLNVPLALSREDIISAINRVLAFPHLSWGSYERLHKVLDKITRSAEAFSLHTAELALFAEVKTWCQLADNVTTQKSVLASEGERLSASEIGLWQGLVSRLKSVDFSGDKVSLTIDDPKRLQPLLLALQFLKQRLPMPHSLLVSRFLQKRDGISLQKLMMALSSLPQDQGPSREILDESNEDARSKGAGFNSFYQIERNVAQKVTGLLARFIQQLGADSEYRQMMMLFHSGLNRFTDEPLVSGFFEHCLYRECVHLYVFIDALRFINSDDVLFFDKFSDALQKQISVLEKRKQDLTAGGESWWLPLVSVSLEPNIAVEEMVLALNASKEEMEKATSESMSGPSLIEFDGLEAGVPVPVINTAVLIRQQANLLVSVLALPIVTLQNNRAYFSAIKTWSERSLMVLNARFREAKPEGVERGEILIHSLQQLSIFSCSKLLTQPKEQWLSQYMSSNAVSDESSNIGISERRLLGQCLSVDLRALTRVSQLNVAEIALATDHDQMAKQLAPLAPYHQDVKLSLKMLASSQSKSLSIRESSHLQALVTNLKVNIQEVDLLRGEQEQEISSLDGGLLLLWPYLLAFFNKFSLLSANESGEVSFVDEPAQLKAHALLLYMLGKSPIDSVYVVANLLLGLAPDTWIETDVILSQEDIRAADHLLKAVISHWQALKAMPLTSFREMFLVRRVSCSRTDMGYKLIVENQAQDVLMTKLPWGLGIITLPWLGKRLLQVEW</sequence>
<accession>A0ABT0L699</accession>
<dbReference type="RefSeq" id="WP_248938496.1">
    <property type="nucleotide sequence ID" value="NZ_JAKIKS010000003.1"/>
</dbReference>